<evidence type="ECO:0000313" key="3">
    <source>
        <dbReference type="EMBL" id="MDQ8193412.1"/>
    </source>
</evidence>
<reference evidence="3 4" key="1">
    <citation type="submission" date="2023-04" db="EMBL/GenBank/DDBJ databases">
        <title>A novel bacteria isolated from coastal sediment.</title>
        <authorList>
            <person name="Liu X.-J."/>
            <person name="Du Z.-J."/>
        </authorList>
    </citation>
    <scope>NUCLEOTIDE SEQUENCE [LARGE SCALE GENOMIC DNA]</scope>
    <source>
        <strain evidence="3 4">SDUM461004</strain>
    </source>
</reference>
<dbReference type="RefSeq" id="WP_308983908.1">
    <property type="nucleotide sequence ID" value="NZ_JARXIC010000003.1"/>
</dbReference>
<dbReference type="PANTHER" id="PTHR43056">
    <property type="entry name" value="PEPTIDASE S9 PROLYL OLIGOPEPTIDASE"/>
    <property type="match status" value="1"/>
</dbReference>
<dbReference type="Pfam" id="PF02129">
    <property type="entry name" value="Peptidase_S15"/>
    <property type="match status" value="1"/>
</dbReference>
<dbReference type="SUPFAM" id="SSF49785">
    <property type="entry name" value="Galactose-binding domain-like"/>
    <property type="match status" value="1"/>
</dbReference>
<protein>
    <submittedName>
        <fullName evidence="3">CocE/NonD family hydrolase</fullName>
    </submittedName>
</protein>
<evidence type="ECO:0000256" key="1">
    <source>
        <dbReference type="ARBA" id="ARBA00022801"/>
    </source>
</evidence>
<evidence type="ECO:0000313" key="4">
    <source>
        <dbReference type="Proteomes" id="UP001243717"/>
    </source>
</evidence>
<feature type="domain" description="Xaa-Pro dipeptidyl-peptidase C-terminal" evidence="2">
    <location>
        <begin position="307"/>
        <end position="546"/>
    </location>
</feature>
<dbReference type="InterPro" id="IPR008979">
    <property type="entry name" value="Galactose-bd-like_sf"/>
</dbReference>
<dbReference type="InterPro" id="IPR000383">
    <property type="entry name" value="Xaa-Pro-like_dom"/>
</dbReference>
<proteinExistence type="predicted"/>
<dbReference type="InterPro" id="IPR050585">
    <property type="entry name" value="Xaa-Pro_dipeptidyl-ppase/CocE"/>
</dbReference>
<dbReference type="Gene3D" id="2.60.120.260">
    <property type="entry name" value="Galactose-binding domain-like"/>
    <property type="match status" value="1"/>
</dbReference>
<dbReference type="Gene3D" id="3.40.50.1820">
    <property type="entry name" value="alpha/beta hydrolase"/>
    <property type="match status" value="1"/>
</dbReference>
<keyword evidence="4" id="KW-1185">Reference proteome</keyword>
<dbReference type="SUPFAM" id="SSF53474">
    <property type="entry name" value="alpha/beta-Hydrolases"/>
    <property type="match status" value="1"/>
</dbReference>
<dbReference type="Gene3D" id="1.10.3020.10">
    <property type="entry name" value="alpha-amino acid ester hydrolase ( Helical cap domain)"/>
    <property type="match status" value="1"/>
</dbReference>
<dbReference type="InterPro" id="IPR005674">
    <property type="entry name" value="CocE/Ser_esterase"/>
</dbReference>
<organism evidence="3 4">
    <name type="scientific">Thalassobacterium sedimentorum</name>
    <dbReference type="NCBI Taxonomy" id="3041258"/>
    <lineage>
        <taxon>Bacteria</taxon>
        <taxon>Pseudomonadati</taxon>
        <taxon>Verrucomicrobiota</taxon>
        <taxon>Opitutia</taxon>
        <taxon>Puniceicoccales</taxon>
        <taxon>Coraliomargaritaceae</taxon>
        <taxon>Thalassobacterium</taxon>
    </lineage>
</organism>
<dbReference type="EMBL" id="JARXIC010000003">
    <property type="protein sequence ID" value="MDQ8193412.1"/>
    <property type="molecule type" value="Genomic_DNA"/>
</dbReference>
<dbReference type="InterPro" id="IPR029058">
    <property type="entry name" value="AB_hydrolase_fold"/>
</dbReference>
<dbReference type="NCBIfam" id="TIGR00976">
    <property type="entry name" value="CocE_NonD"/>
    <property type="match status" value="1"/>
</dbReference>
<evidence type="ECO:0000259" key="2">
    <source>
        <dbReference type="SMART" id="SM00939"/>
    </source>
</evidence>
<gene>
    <name evidence="3" type="ORF">QEH59_03185</name>
</gene>
<dbReference type="Pfam" id="PF08530">
    <property type="entry name" value="PepX_C"/>
    <property type="match status" value="1"/>
</dbReference>
<sequence>MNSQDYDVSVERNVSMVLSDGTQLSSDIYRVPSEQAQPVLLMRQPYGREIASTVVYAQPEYFARAGFIVVIQDVRGRGESEGDFYTFRNEAADGRETIEWAAQLDGADGRVCMYGFSYQAYTQLAVLKDKPKALVAIAPHMAAADLYNGWFYRNGILRLATTLSWGNQMLREDAWRRGATESAAALEKSYSNFKELTQQFPLASAEPLSADDIPSYAVDWMAHTENDDYWQALDCTQALAESEVAVFHLAGYYDFYSEGSTLAYQCRKDSSKDFFLFGPWKHIPWERWMNGRDFGDALRIDTDAMLVEFFNAQLGRGDAKHQGVQYFVLGKNCWQTASHWPPNSSSIDYHLSSGGNANSSFGDGQLLAEAASDSPSDHFAYDPEVPVTAPGGFIPVWGPVDLKAQQQGNNILVYDSAPFTREQTIVGHAELELSVGTTAEATDFVARLSWLRPDGSATFLCMAAAATNPIAIGDNDVYKLKLKFDATAVCIPTGDQLRLDIASSAFPLIARHPNTKADRLGLLNQSQFKRARQTVYHDTVRPSRLKLPTL</sequence>
<dbReference type="Proteomes" id="UP001243717">
    <property type="component" value="Unassembled WGS sequence"/>
</dbReference>
<dbReference type="SMART" id="SM00939">
    <property type="entry name" value="PepX_C"/>
    <property type="match status" value="1"/>
</dbReference>
<dbReference type="PANTHER" id="PTHR43056:SF10">
    <property type="entry name" value="COCE_NOND FAMILY, PUTATIVE (AFU_ORTHOLOGUE AFUA_7G00600)-RELATED"/>
    <property type="match status" value="1"/>
</dbReference>
<name>A0ABU1AF26_9BACT</name>
<comment type="caution">
    <text evidence="3">The sequence shown here is derived from an EMBL/GenBank/DDBJ whole genome shotgun (WGS) entry which is preliminary data.</text>
</comment>
<accession>A0ABU1AF26</accession>
<dbReference type="GO" id="GO:0016787">
    <property type="term" value="F:hydrolase activity"/>
    <property type="evidence" value="ECO:0007669"/>
    <property type="project" value="UniProtKB-KW"/>
</dbReference>
<keyword evidence="1 3" id="KW-0378">Hydrolase</keyword>
<dbReference type="InterPro" id="IPR013736">
    <property type="entry name" value="Xaa-Pro_dipept_C"/>
</dbReference>